<comment type="caution">
    <text evidence="1">The sequence shown here is derived from an EMBL/GenBank/DDBJ whole genome shotgun (WGS) entry which is preliminary data.</text>
</comment>
<dbReference type="Proteomes" id="UP000821865">
    <property type="component" value="Chromosome 10"/>
</dbReference>
<protein>
    <submittedName>
        <fullName evidence="1">Uncharacterized protein</fullName>
    </submittedName>
</protein>
<proteinExistence type="predicted"/>
<evidence type="ECO:0000313" key="1">
    <source>
        <dbReference type="EMBL" id="KAH7974770.1"/>
    </source>
</evidence>
<reference evidence="1" key="1">
    <citation type="submission" date="2020-05" db="EMBL/GenBank/DDBJ databases">
        <title>Large-scale comparative analyses of tick genomes elucidate their genetic diversity and vector capacities.</title>
        <authorList>
            <person name="Jia N."/>
            <person name="Wang J."/>
            <person name="Shi W."/>
            <person name="Du L."/>
            <person name="Sun Y."/>
            <person name="Zhan W."/>
            <person name="Jiang J."/>
            <person name="Wang Q."/>
            <person name="Zhang B."/>
            <person name="Ji P."/>
            <person name="Sakyi L.B."/>
            <person name="Cui X."/>
            <person name="Yuan T."/>
            <person name="Jiang B."/>
            <person name="Yang W."/>
            <person name="Lam T.T.-Y."/>
            <person name="Chang Q."/>
            <person name="Ding S."/>
            <person name="Wang X."/>
            <person name="Zhu J."/>
            <person name="Ruan X."/>
            <person name="Zhao L."/>
            <person name="Wei J."/>
            <person name="Que T."/>
            <person name="Du C."/>
            <person name="Cheng J."/>
            <person name="Dai P."/>
            <person name="Han X."/>
            <person name="Huang E."/>
            <person name="Gao Y."/>
            <person name="Liu J."/>
            <person name="Shao H."/>
            <person name="Ye R."/>
            <person name="Li L."/>
            <person name="Wei W."/>
            <person name="Wang X."/>
            <person name="Wang C."/>
            <person name="Yang T."/>
            <person name="Huo Q."/>
            <person name="Li W."/>
            <person name="Guo W."/>
            <person name="Chen H."/>
            <person name="Zhou L."/>
            <person name="Ni X."/>
            <person name="Tian J."/>
            <person name="Zhou Y."/>
            <person name="Sheng Y."/>
            <person name="Liu T."/>
            <person name="Pan Y."/>
            <person name="Xia L."/>
            <person name="Li J."/>
            <person name="Zhao F."/>
            <person name="Cao W."/>
        </authorList>
    </citation>
    <scope>NUCLEOTIDE SEQUENCE</scope>
    <source>
        <strain evidence="1">Dsil-2018</strain>
    </source>
</reference>
<dbReference type="EMBL" id="CM023479">
    <property type="protein sequence ID" value="KAH7974770.1"/>
    <property type="molecule type" value="Genomic_DNA"/>
</dbReference>
<keyword evidence="2" id="KW-1185">Reference proteome</keyword>
<name>A0ACB8DQI4_DERSI</name>
<accession>A0ACB8DQI4</accession>
<sequence length="347" mass="38585">MENRGNVARIATSPNMGQWRLSLVILASAYLGLALADCPDADSLRPCTCDHDGVNCMRALSTAQLRQSFRSGDAITREQKELWIQKTPITSFPSDVLGNFKFGEVHVELNANLSSFTLDALMNFNRLLSVLSVYGNSLQTFEFNKLQRFPFLETLNVGGNQLSSIPANAFRSTSLRKLVLTGNPITFIGPRAFFSLSRLEDLLLSRTRLTTLGPHSLSIQRAPPQLKIHVTAARISTIHPTAFGSTSPFVMNLSFNNLTTLERHPFEPLVKRMLRNGRRLKNVPLLGIEGNPLTCRGCSYEWLIPYSLSTQMQSVLREFRCPDGSGLSSIGAHKITCKPLWNYLNIG</sequence>
<organism evidence="1 2">
    <name type="scientific">Dermacentor silvarum</name>
    <name type="common">Tick</name>
    <dbReference type="NCBI Taxonomy" id="543639"/>
    <lineage>
        <taxon>Eukaryota</taxon>
        <taxon>Metazoa</taxon>
        <taxon>Ecdysozoa</taxon>
        <taxon>Arthropoda</taxon>
        <taxon>Chelicerata</taxon>
        <taxon>Arachnida</taxon>
        <taxon>Acari</taxon>
        <taxon>Parasitiformes</taxon>
        <taxon>Ixodida</taxon>
        <taxon>Ixodoidea</taxon>
        <taxon>Ixodidae</taxon>
        <taxon>Rhipicephalinae</taxon>
        <taxon>Dermacentor</taxon>
    </lineage>
</organism>
<evidence type="ECO:0000313" key="2">
    <source>
        <dbReference type="Proteomes" id="UP000821865"/>
    </source>
</evidence>
<gene>
    <name evidence="1" type="ORF">HPB49_019244</name>
</gene>